<dbReference type="GO" id="GO:0008234">
    <property type="term" value="F:cysteine-type peptidase activity"/>
    <property type="evidence" value="ECO:0007669"/>
    <property type="project" value="UniProtKB-KW"/>
</dbReference>
<comment type="similarity">
    <text evidence="1">Belongs to the peptidase C40 family.</text>
</comment>
<keyword evidence="4" id="KW-0788">Thiol protease</keyword>
<gene>
    <name evidence="9" type="ORF">DQ226_12820</name>
</gene>
<sequence length="394" mass="41137">MTRSLSVLAIAATVTTSLTLGPAPAGAQTTTPDRSSPTATTAPVPGPVTPPDQVSTSPAPSSTAPSSPAPSQTAPSTTPSATAVPGEMSEDLAELARLSEEAGALGEQLHLARGELDRANGERVRLERAAGVAAGRSALADGTARRDQSIVDHLATMRYRGGDTGATRAAVLAESPRDLVDRLDTLRRLSGATTSALDASRAASRDAVQLREEAARSAAEARDAARVAQERTDALARRTEEMRVRMDEVRRRVDALSDAQRDLWIGGPVVPEGYVAPPVDDVNSAALRVALSRLGAPYSWGATGPSEFDCSGLMVWSYAQEGKALPRASQAQAVAGAPVAMNDIRPGDLVIYFPGATHVGMYAGDGLVLHAPTYGVPVRLEQVDAMPIHGIRRY</sequence>
<dbReference type="PROSITE" id="PS51935">
    <property type="entry name" value="NLPC_P60"/>
    <property type="match status" value="1"/>
</dbReference>
<reference evidence="9 10" key="1">
    <citation type="submission" date="2018-06" db="EMBL/GenBank/DDBJ databases">
        <title>Whole genome sequencing of four bacterial strains from South Shetland trench revealing bio-synthetic gene clusters.</title>
        <authorList>
            <person name="Abdel-Mageed W.M."/>
            <person name="Lehri B."/>
            <person name="Jarmusch S.A."/>
            <person name="Miranda K."/>
            <person name="Goodfellow M."/>
            <person name="Jaspars M."/>
            <person name="Karlyshev A.V."/>
        </authorList>
    </citation>
    <scope>NUCLEOTIDE SEQUENCE [LARGE SCALE GENOMIC DNA]</scope>
    <source>
        <strain evidence="9 10">SST1</strain>
    </source>
</reference>
<dbReference type="SUPFAM" id="SSF54001">
    <property type="entry name" value="Cysteine proteinases"/>
    <property type="match status" value="1"/>
</dbReference>
<feature type="domain" description="NlpC/P60" evidence="8">
    <location>
        <begin position="280"/>
        <end position="394"/>
    </location>
</feature>
<dbReference type="InterPro" id="IPR000064">
    <property type="entry name" value="NLP_P60_dom"/>
</dbReference>
<evidence type="ECO:0000313" key="9">
    <source>
        <dbReference type="EMBL" id="RBA33417.1"/>
    </source>
</evidence>
<dbReference type="InterPro" id="IPR051794">
    <property type="entry name" value="PG_Endopeptidase_C40"/>
</dbReference>
<dbReference type="Pfam" id="PF00877">
    <property type="entry name" value="NLPC_P60"/>
    <property type="match status" value="1"/>
</dbReference>
<dbReference type="AlphaFoldDB" id="A0A365P8C2"/>
<keyword evidence="2" id="KW-0645">Protease</keyword>
<accession>A0A365P8C2</accession>
<feature type="region of interest" description="Disordered" evidence="6">
    <location>
        <begin position="20"/>
        <end position="89"/>
    </location>
</feature>
<dbReference type="Proteomes" id="UP000252187">
    <property type="component" value="Unassembled WGS sequence"/>
</dbReference>
<comment type="caution">
    <text evidence="9">The sequence shown here is derived from an EMBL/GenBank/DDBJ whole genome shotgun (WGS) entry which is preliminary data.</text>
</comment>
<feature type="compositionally biased region" description="Polar residues" evidence="6">
    <location>
        <begin position="27"/>
        <end position="36"/>
    </location>
</feature>
<evidence type="ECO:0000256" key="6">
    <source>
        <dbReference type="SAM" id="MobiDB-lite"/>
    </source>
</evidence>
<dbReference type="GO" id="GO:0006508">
    <property type="term" value="P:proteolysis"/>
    <property type="evidence" value="ECO:0007669"/>
    <property type="project" value="UniProtKB-KW"/>
</dbReference>
<evidence type="ECO:0000256" key="2">
    <source>
        <dbReference type="ARBA" id="ARBA00022670"/>
    </source>
</evidence>
<evidence type="ECO:0000313" key="10">
    <source>
        <dbReference type="Proteomes" id="UP000252187"/>
    </source>
</evidence>
<proteinExistence type="inferred from homology"/>
<dbReference type="PANTHER" id="PTHR47359:SF3">
    <property type="entry name" value="NLP_P60 DOMAIN-CONTAINING PROTEIN-RELATED"/>
    <property type="match status" value="1"/>
</dbReference>
<feature type="chain" id="PRO_5016800681" evidence="7">
    <location>
        <begin position="28"/>
        <end position="394"/>
    </location>
</feature>
<dbReference type="InterPro" id="IPR038765">
    <property type="entry name" value="Papain-like_cys_pep_sf"/>
</dbReference>
<keyword evidence="5" id="KW-0175">Coiled coil</keyword>
<name>A0A365P8C2_9ACTN</name>
<evidence type="ECO:0000256" key="1">
    <source>
        <dbReference type="ARBA" id="ARBA00007074"/>
    </source>
</evidence>
<protein>
    <submittedName>
        <fullName evidence="9">NlpC/P60 family protein</fullName>
    </submittedName>
</protein>
<evidence type="ECO:0000256" key="3">
    <source>
        <dbReference type="ARBA" id="ARBA00022801"/>
    </source>
</evidence>
<evidence type="ECO:0000256" key="5">
    <source>
        <dbReference type="SAM" id="Coils"/>
    </source>
</evidence>
<dbReference type="Gene3D" id="3.90.1720.10">
    <property type="entry name" value="endopeptidase domain like (from Nostoc punctiforme)"/>
    <property type="match status" value="1"/>
</dbReference>
<keyword evidence="7" id="KW-0732">Signal</keyword>
<evidence type="ECO:0000256" key="7">
    <source>
        <dbReference type="SAM" id="SignalP"/>
    </source>
</evidence>
<feature type="coiled-coil region" evidence="5">
    <location>
        <begin position="211"/>
        <end position="259"/>
    </location>
</feature>
<dbReference type="EMBL" id="QNTT01000037">
    <property type="protein sequence ID" value="RBA33417.1"/>
    <property type="molecule type" value="Genomic_DNA"/>
</dbReference>
<feature type="signal peptide" evidence="7">
    <location>
        <begin position="1"/>
        <end position="27"/>
    </location>
</feature>
<feature type="compositionally biased region" description="Low complexity" evidence="6">
    <location>
        <begin position="55"/>
        <end position="83"/>
    </location>
</feature>
<dbReference type="PANTHER" id="PTHR47359">
    <property type="entry name" value="PEPTIDOGLYCAN DL-ENDOPEPTIDASE CWLO"/>
    <property type="match status" value="1"/>
</dbReference>
<organism evidence="9 10">
    <name type="scientific">Dietzia maris</name>
    <dbReference type="NCBI Taxonomy" id="37915"/>
    <lineage>
        <taxon>Bacteria</taxon>
        <taxon>Bacillati</taxon>
        <taxon>Actinomycetota</taxon>
        <taxon>Actinomycetes</taxon>
        <taxon>Mycobacteriales</taxon>
        <taxon>Dietziaceae</taxon>
        <taxon>Dietzia</taxon>
    </lineage>
</organism>
<keyword evidence="3" id="KW-0378">Hydrolase</keyword>
<evidence type="ECO:0000256" key="4">
    <source>
        <dbReference type="ARBA" id="ARBA00022807"/>
    </source>
</evidence>
<evidence type="ECO:0000259" key="8">
    <source>
        <dbReference type="PROSITE" id="PS51935"/>
    </source>
</evidence>